<dbReference type="SUPFAM" id="SSF48726">
    <property type="entry name" value="Immunoglobulin"/>
    <property type="match status" value="3"/>
</dbReference>
<evidence type="ECO:0000256" key="5">
    <source>
        <dbReference type="ARBA" id="ARBA00023180"/>
    </source>
</evidence>
<dbReference type="PANTHER" id="PTHR10075:SF14">
    <property type="entry name" value="CELL ADHESION MOLECULE DSCAM2-RELATED"/>
    <property type="match status" value="1"/>
</dbReference>
<dbReference type="InterPro" id="IPR003598">
    <property type="entry name" value="Ig_sub2"/>
</dbReference>
<evidence type="ECO:0000256" key="2">
    <source>
        <dbReference type="ARBA" id="ARBA00022737"/>
    </source>
</evidence>
<dbReference type="InterPro" id="IPR013098">
    <property type="entry name" value="Ig_I-set"/>
</dbReference>
<dbReference type="FunFam" id="2.60.40.10:FF:000032">
    <property type="entry name" value="palladin isoform X1"/>
    <property type="match status" value="2"/>
</dbReference>
<dbReference type="InParanoid" id="A7SSL0"/>
<dbReference type="Pfam" id="PF07679">
    <property type="entry name" value="I-set"/>
    <property type="match status" value="3"/>
</dbReference>
<dbReference type="OMA" id="CEVTNIA"/>
<evidence type="ECO:0000313" key="9">
    <source>
        <dbReference type="Proteomes" id="UP000001593"/>
    </source>
</evidence>
<dbReference type="SMART" id="SM00408">
    <property type="entry name" value="IGc2"/>
    <property type="match status" value="3"/>
</dbReference>
<comment type="subcellular location">
    <subcellularLocation>
        <location evidence="1">Membrane</location>
    </subcellularLocation>
</comment>
<accession>A7SSL0</accession>
<sequence>KDRSARIGDSITLECLATGYPPPKIQWYKGRELVVPDRRIATSSRGHLVINAIQQSDTGYYTCVAVNTAGSDSVSVSFSVDQTDVFVFPDDNSAVQCLGVGIPPPVVTWYKDDKPLGVGGRVYSTTQGELIISRATPEDSGTYSCVARSSAGSVTAVVQVSVGVPPAILKRPSDIAVNMGDVIRLECVFQGVPTPRVTWQHNGRNLQYMTPRLVIRDARPQDAGLYRCTGTNLAGRASAETSVTVRITPKIIQPPTDRTLNEGETLILSC</sequence>
<organism evidence="8 9">
    <name type="scientific">Nematostella vectensis</name>
    <name type="common">Starlet sea anemone</name>
    <dbReference type="NCBI Taxonomy" id="45351"/>
    <lineage>
        <taxon>Eukaryota</taxon>
        <taxon>Metazoa</taxon>
        <taxon>Cnidaria</taxon>
        <taxon>Anthozoa</taxon>
        <taxon>Hexacorallia</taxon>
        <taxon>Actiniaria</taxon>
        <taxon>Edwardsiidae</taxon>
        <taxon>Nematostella</taxon>
    </lineage>
</organism>
<dbReference type="SMART" id="SM00409">
    <property type="entry name" value="IG"/>
    <property type="match status" value="3"/>
</dbReference>
<dbReference type="CDD" id="cd00096">
    <property type="entry name" value="Ig"/>
    <property type="match status" value="1"/>
</dbReference>
<evidence type="ECO:0000256" key="6">
    <source>
        <dbReference type="ARBA" id="ARBA00023319"/>
    </source>
</evidence>
<evidence type="ECO:0000256" key="3">
    <source>
        <dbReference type="ARBA" id="ARBA00023136"/>
    </source>
</evidence>
<feature type="domain" description="Ig-like" evidence="7">
    <location>
        <begin position="95"/>
        <end position="161"/>
    </location>
</feature>
<dbReference type="InterPro" id="IPR007110">
    <property type="entry name" value="Ig-like_dom"/>
</dbReference>
<keyword evidence="9" id="KW-1185">Reference proteome</keyword>
<dbReference type="HOGENOM" id="CLU_051918_1_0_1"/>
<dbReference type="STRING" id="45351.A7SSL0"/>
<dbReference type="EMBL" id="DS469779">
    <property type="protein sequence ID" value="EDO33293.1"/>
    <property type="molecule type" value="Genomic_DNA"/>
</dbReference>
<feature type="domain" description="Ig-like" evidence="7">
    <location>
        <begin position="1"/>
        <end position="79"/>
    </location>
</feature>
<keyword evidence="2" id="KW-0677">Repeat</keyword>
<dbReference type="FunFam" id="2.60.40.10:FF:000004">
    <property type="entry name" value="DCC isoform 1"/>
    <property type="match status" value="1"/>
</dbReference>
<dbReference type="Proteomes" id="UP000001593">
    <property type="component" value="Unassembled WGS sequence"/>
</dbReference>
<proteinExistence type="predicted"/>
<reference evidence="8 9" key="1">
    <citation type="journal article" date="2007" name="Science">
        <title>Sea anemone genome reveals ancestral eumetazoan gene repertoire and genomic organization.</title>
        <authorList>
            <person name="Putnam N.H."/>
            <person name="Srivastava M."/>
            <person name="Hellsten U."/>
            <person name="Dirks B."/>
            <person name="Chapman J."/>
            <person name="Salamov A."/>
            <person name="Terry A."/>
            <person name="Shapiro H."/>
            <person name="Lindquist E."/>
            <person name="Kapitonov V.V."/>
            <person name="Jurka J."/>
            <person name="Genikhovich G."/>
            <person name="Grigoriev I.V."/>
            <person name="Lucas S.M."/>
            <person name="Steele R.E."/>
            <person name="Finnerty J.R."/>
            <person name="Technau U."/>
            <person name="Martindale M.Q."/>
            <person name="Rokhsar D.S."/>
        </authorList>
    </citation>
    <scope>NUCLEOTIDE SEQUENCE [LARGE SCALE GENOMIC DNA]</scope>
    <source>
        <strain evidence="9">CH2 X CH6</strain>
    </source>
</reference>
<evidence type="ECO:0000256" key="4">
    <source>
        <dbReference type="ARBA" id="ARBA00023157"/>
    </source>
</evidence>
<dbReference type="InterPro" id="IPR036179">
    <property type="entry name" value="Ig-like_dom_sf"/>
</dbReference>
<dbReference type="InterPro" id="IPR013783">
    <property type="entry name" value="Ig-like_fold"/>
</dbReference>
<dbReference type="PANTHER" id="PTHR10075">
    <property type="entry name" value="BASIGIN RELATED"/>
    <property type="match status" value="1"/>
</dbReference>
<dbReference type="PROSITE" id="PS50835">
    <property type="entry name" value="IG_LIKE"/>
    <property type="match status" value="4"/>
</dbReference>
<keyword evidence="5" id="KW-0325">Glycoprotein</keyword>
<feature type="domain" description="Ig-like" evidence="7">
    <location>
        <begin position="249"/>
        <end position="270"/>
    </location>
</feature>
<evidence type="ECO:0000259" key="7">
    <source>
        <dbReference type="PROSITE" id="PS50835"/>
    </source>
</evidence>
<keyword evidence="4" id="KW-1015">Disulfide bond</keyword>
<name>A7SSL0_NEMVE</name>
<evidence type="ECO:0000256" key="1">
    <source>
        <dbReference type="ARBA" id="ARBA00004370"/>
    </source>
</evidence>
<dbReference type="Gene3D" id="2.60.40.10">
    <property type="entry name" value="Immunoglobulins"/>
    <property type="match status" value="3"/>
</dbReference>
<feature type="non-terminal residue" evidence="8">
    <location>
        <position position="270"/>
    </location>
</feature>
<gene>
    <name evidence="8" type="ORF">NEMVEDRAFT_v1g41698</name>
</gene>
<dbReference type="eggNOG" id="KOG4475">
    <property type="taxonomic scope" value="Eukaryota"/>
</dbReference>
<feature type="non-terminal residue" evidence="8">
    <location>
        <position position="1"/>
    </location>
</feature>
<dbReference type="GO" id="GO:0016020">
    <property type="term" value="C:membrane"/>
    <property type="evidence" value="ECO:0007669"/>
    <property type="project" value="UniProtKB-SubCell"/>
</dbReference>
<protein>
    <recommendedName>
        <fullName evidence="7">Ig-like domain-containing protein</fullName>
    </recommendedName>
</protein>
<evidence type="ECO:0000313" key="8">
    <source>
        <dbReference type="EMBL" id="EDO33293.1"/>
    </source>
</evidence>
<dbReference type="AlphaFoldDB" id="A7SSL0"/>
<keyword evidence="3" id="KW-0472">Membrane</keyword>
<keyword evidence="6" id="KW-0393">Immunoglobulin domain</keyword>
<dbReference type="InterPro" id="IPR003599">
    <property type="entry name" value="Ig_sub"/>
</dbReference>
<feature type="domain" description="Ig-like" evidence="7">
    <location>
        <begin position="166"/>
        <end position="244"/>
    </location>
</feature>